<feature type="signal peptide" evidence="8">
    <location>
        <begin position="1"/>
        <end position="36"/>
    </location>
</feature>
<sequence length="479" mass="51087">MHTFFRNTFRGARPLALAGLGLAIASALVTPQTAHASAFQLKEDDAQAMGRAYAGSDAAGGDVAVVANAPAAMSLLQGTYFEADVTAINFGATFNGSAHDVLGQPISGGNGGNAGTTMPVPAFFFETQVNDKWHVGAGFSVPFGFKTQYDNDWVGRYNAIESKFESLDGTLSASYNVTDNLAIGGSAIAQRTSATLTNAINTSSAAVLAGAQQAAGQLGVPLTPALLKALAPTLTSQIYPIVPPGSDGYAHIQGSSWAWGYQLGALWTIDSQDRIDFNYHSKISHRLTGSADFTIPANFAYLLASTGQSSLFQNTQGTADFTTPATAAISYWHQEDKFGFGADVDYTEWDVFKNLTVNYANPAQPATTQAFNWHNSWYTSFGGEYYLTDQLTLRGGIGFDTTPTSSPTRDARVPDETRKLLSFGIGYKATEHFSINASYAHIFVNRAVISNDVSATEDTLTGTYDDYGNLFALSAVYKF</sequence>
<dbReference type="OrthoDB" id="19849at2"/>
<evidence type="ECO:0000256" key="6">
    <source>
        <dbReference type="ARBA" id="ARBA00023136"/>
    </source>
</evidence>
<keyword evidence="3" id="KW-1134">Transmembrane beta strand</keyword>
<dbReference type="Proteomes" id="UP000267077">
    <property type="component" value="Unassembled WGS sequence"/>
</dbReference>
<dbReference type="SUPFAM" id="SSF56935">
    <property type="entry name" value="Porins"/>
    <property type="match status" value="1"/>
</dbReference>
<dbReference type="GO" id="GO:0009279">
    <property type="term" value="C:cell outer membrane"/>
    <property type="evidence" value="ECO:0007669"/>
    <property type="project" value="UniProtKB-SubCell"/>
</dbReference>
<evidence type="ECO:0000256" key="5">
    <source>
        <dbReference type="ARBA" id="ARBA00022729"/>
    </source>
</evidence>
<evidence type="ECO:0000256" key="8">
    <source>
        <dbReference type="SAM" id="SignalP"/>
    </source>
</evidence>
<keyword evidence="6" id="KW-0472">Membrane</keyword>
<dbReference type="GO" id="GO:0015483">
    <property type="term" value="F:long-chain fatty acid transporting porin activity"/>
    <property type="evidence" value="ECO:0007669"/>
    <property type="project" value="TreeGrafter"/>
</dbReference>
<dbReference type="RefSeq" id="WP_126675257.1">
    <property type="nucleotide sequence ID" value="NZ_RYZR01000008.1"/>
</dbReference>
<keyword evidence="10" id="KW-1185">Reference proteome</keyword>
<dbReference type="PANTHER" id="PTHR35093">
    <property type="entry name" value="OUTER MEMBRANE PROTEIN NMB0088-RELATED"/>
    <property type="match status" value="1"/>
</dbReference>
<dbReference type="PANTHER" id="PTHR35093:SF3">
    <property type="entry name" value="LONG-CHAIN FATTY ACID TRANSPORT PROTEIN"/>
    <property type="match status" value="1"/>
</dbReference>
<proteinExistence type="inferred from homology"/>
<dbReference type="Gene3D" id="2.40.160.60">
    <property type="entry name" value="Outer membrane protein transport protein (OMPP1/FadL/TodX)"/>
    <property type="match status" value="1"/>
</dbReference>
<keyword evidence="7" id="KW-0998">Cell outer membrane</keyword>
<dbReference type="Pfam" id="PF03349">
    <property type="entry name" value="Toluene_X"/>
    <property type="match status" value="1"/>
</dbReference>
<comment type="similarity">
    <text evidence="2">Belongs to the OmpP1/FadL family.</text>
</comment>
<evidence type="ECO:0000313" key="10">
    <source>
        <dbReference type="Proteomes" id="UP000267077"/>
    </source>
</evidence>
<protein>
    <submittedName>
        <fullName evidence="9">Transporter</fullName>
    </submittedName>
</protein>
<evidence type="ECO:0000256" key="3">
    <source>
        <dbReference type="ARBA" id="ARBA00022452"/>
    </source>
</evidence>
<dbReference type="InterPro" id="IPR005017">
    <property type="entry name" value="OMPP1/FadL/TodX"/>
</dbReference>
<evidence type="ECO:0000256" key="7">
    <source>
        <dbReference type="ARBA" id="ARBA00023237"/>
    </source>
</evidence>
<gene>
    <name evidence="9" type="ORF">EKH79_18130</name>
</gene>
<evidence type="ECO:0000256" key="1">
    <source>
        <dbReference type="ARBA" id="ARBA00004571"/>
    </source>
</evidence>
<dbReference type="EMBL" id="RYZR01000008">
    <property type="protein sequence ID" value="RUL61549.1"/>
    <property type="molecule type" value="Genomic_DNA"/>
</dbReference>
<comment type="subcellular location">
    <subcellularLocation>
        <location evidence="1">Cell outer membrane</location>
        <topology evidence="1">Multi-pass membrane protein</topology>
    </subcellularLocation>
</comment>
<keyword evidence="4" id="KW-0812">Transmembrane</keyword>
<name>A0A3S0PCK5_9GAMM</name>
<evidence type="ECO:0000256" key="2">
    <source>
        <dbReference type="ARBA" id="ARBA00008163"/>
    </source>
</evidence>
<evidence type="ECO:0000313" key="9">
    <source>
        <dbReference type="EMBL" id="RUL61549.1"/>
    </source>
</evidence>
<keyword evidence="5 8" id="KW-0732">Signal</keyword>
<organism evidence="9 10">
    <name type="scientific">Dyella dinghuensis</name>
    <dbReference type="NCBI Taxonomy" id="1920169"/>
    <lineage>
        <taxon>Bacteria</taxon>
        <taxon>Pseudomonadati</taxon>
        <taxon>Pseudomonadota</taxon>
        <taxon>Gammaproteobacteria</taxon>
        <taxon>Lysobacterales</taxon>
        <taxon>Rhodanobacteraceae</taxon>
        <taxon>Dyella</taxon>
    </lineage>
</organism>
<feature type="chain" id="PRO_5018603005" evidence="8">
    <location>
        <begin position="37"/>
        <end position="479"/>
    </location>
</feature>
<comment type="caution">
    <text evidence="9">The sequence shown here is derived from an EMBL/GenBank/DDBJ whole genome shotgun (WGS) entry which is preliminary data.</text>
</comment>
<accession>A0A3S0PCK5</accession>
<reference evidence="9 10" key="1">
    <citation type="submission" date="2018-12" db="EMBL/GenBank/DDBJ databases">
        <title>Dyella dinghuensis sp. nov. DHOA06 and Dyella choica sp. nov. 4M-K27, isolated from forest soil.</title>
        <authorList>
            <person name="Qiu L.-H."/>
            <person name="Gao Z.-H."/>
        </authorList>
    </citation>
    <scope>NUCLEOTIDE SEQUENCE [LARGE SCALE GENOMIC DNA]</scope>
    <source>
        <strain evidence="9 10">DHOA06</strain>
    </source>
</reference>
<dbReference type="AlphaFoldDB" id="A0A3S0PCK5"/>
<evidence type="ECO:0000256" key="4">
    <source>
        <dbReference type="ARBA" id="ARBA00022692"/>
    </source>
</evidence>